<evidence type="ECO:0000256" key="4">
    <source>
        <dbReference type="ARBA" id="ARBA00023136"/>
    </source>
</evidence>
<reference evidence="7" key="1">
    <citation type="submission" date="2021-01" db="EMBL/GenBank/DDBJ databases">
        <authorList>
            <person name="Kaushik A."/>
        </authorList>
    </citation>
    <scope>NUCLEOTIDE SEQUENCE</scope>
    <source>
        <strain evidence="7">AG5</strain>
    </source>
</reference>
<evidence type="ECO:0000313" key="8">
    <source>
        <dbReference type="Proteomes" id="UP000663827"/>
    </source>
</evidence>
<gene>
    <name evidence="7" type="ORF">RDB_LOCUS39064</name>
</gene>
<feature type="transmembrane region" description="Helical" evidence="6">
    <location>
        <begin position="214"/>
        <end position="235"/>
    </location>
</feature>
<proteinExistence type="predicted"/>
<dbReference type="GO" id="GO:0022857">
    <property type="term" value="F:transmembrane transporter activity"/>
    <property type="evidence" value="ECO:0007669"/>
    <property type="project" value="InterPro"/>
</dbReference>
<dbReference type="Gene3D" id="1.20.1250.20">
    <property type="entry name" value="MFS general substrate transporter like domains"/>
    <property type="match status" value="2"/>
</dbReference>
<name>A0A8H3HWD3_9AGAM</name>
<keyword evidence="4 6" id="KW-0472">Membrane</keyword>
<feature type="transmembrane region" description="Helical" evidence="6">
    <location>
        <begin position="629"/>
        <end position="651"/>
    </location>
</feature>
<feature type="transmembrane region" description="Helical" evidence="6">
    <location>
        <begin position="288"/>
        <end position="306"/>
    </location>
</feature>
<dbReference type="InterPro" id="IPR036259">
    <property type="entry name" value="MFS_trans_sf"/>
</dbReference>
<feature type="transmembrane region" description="Helical" evidence="6">
    <location>
        <begin position="594"/>
        <end position="617"/>
    </location>
</feature>
<feature type="transmembrane region" description="Helical" evidence="6">
    <location>
        <begin position="312"/>
        <end position="333"/>
    </location>
</feature>
<feature type="transmembrane region" description="Helical" evidence="6">
    <location>
        <begin position="405"/>
        <end position="426"/>
    </location>
</feature>
<dbReference type="InterPro" id="IPR011701">
    <property type="entry name" value="MFS"/>
</dbReference>
<accession>A0A8H3HWD3</accession>
<evidence type="ECO:0000256" key="6">
    <source>
        <dbReference type="SAM" id="Phobius"/>
    </source>
</evidence>
<dbReference type="PANTHER" id="PTHR23507">
    <property type="entry name" value="ZGC:174356"/>
    <property type="match status" value="1"/>
</dbReference>
<evidence type="ECO:0000256" key="3">
    <source>
        <dbReference type="ARBA" id="ARBA00022989"/>
    </source>
</evidence>
<evidence type="ECO:0000256" key="2">
    <source>
        <dbReference type="ARBA" id="ARBA00022692"/>
    </source>
</evidence>
<dbReference type="EMBL" id="CAJNJQ010000769">
    <property type="protein sequence ID" value="CAE7098979.1"/>
    <property type="molecule type" value="Genomic_DNA"/>
</dbReference>
<comment type="subcellular location">
    <subcellularLocation>
        <location evidence="1">Membrane</location>
        <topology evidence="1">Multi-pass membrane protein</topology>
    </subcellularLocation>
</comment>
<feature type="transmembrane region" description="Helical" evidence="6">
    <location>
        <begin position="663"/>
        <end position="682"/>
    </location>
</feature>
<evidence type="ECO:0000256" key="1">
    <source>
        <dbReference type="ARBA" id="ARBA00004141"/>
    </source>
</evidence>
<feature type="transmembrane region" description="Helical" evidence="6">
    <location>
        <begin position="184"/>
        <end position="202"/>
    </location>
</feature>
<keyword evidence="2 6" id="KW-0812">Transmembrane</keyword>
<feature type="compositionally biased region" description="Polar residues" evidence="5">
    <location>
        <begin position="527"/>
        <end position="546"/>
    </location>
</feature>
<feature type="transmembrane region" description="Helical" evidence="6">
    <location>
        <begin position="366"/>
        <end position="385"/>
    </location>
</feature>
<feature type="transmembrane region" description="Helical" evidence="6">
    <location>
        <begin position="255"/>
        <end position="276"/>
    </location>
</feature>
<protein>
    <submittedName>
        <fullName evidence="7">Uncharacterized protein</fullName>
    </submittedName>
</protein>
<dbReference type="SUPFAM" id="SSF103473">
    <property type="entry name" value="MFS general substrate transporter"/>
    <property type="match status" value="2"/>
</dbReference>
<comment type="caution">
    <text evidence="7">The sequence shown here is derived from an EMBL/GenBank/DDBJ whole genome shotgun (WGS) entry which is preliminary data.</text>
</comment>
<dbReference type="GO" id="GO:0016020">
    <property type="term" value="C:membrane"/>
    <property type="evidence" value="ECO:0007669"/>
    <property type="project" value="UniProtKB-SubCell"/>
</dbReference>
<feature type="region of interest" description="Disordered" evidence="5">
    <location>
        <begin position="526"/>
        <end position="546"/>
    </location>
</feature>
<evidence type="ECO:0000256" key="5">
    <source>
        <dbReference type="SAM" id="MobiDB-lite"/>
    </source>
</evidence>
<dbReference type="PANTHER" id="PTHR23507:SF1">
    <property type="entry name" value="FI18259P1-RELATED"/>
    <property type="match status" value="1"/>
</dbReference>
<keyword evidence="3 6" id="KW-1133">Transmembrane helix</keyword>
<organism evidence="7 8">
    <name type="scientific">Rhizoctonia solani</name>
    <dbReference type="NCBI Taxonomy" id="456999"/>
    <lineage>
        <taxon>Eukaryota</taxon>
        <taxon>Fungi</taxon>
        <taxon>Dikarya</taxon>
        <taxon>Basidiomycota</taxon>
        <taxon>Agaricomycotina</taxon>
        <taxon>Agaricomycetes</taxon>
        <taxon>Cantharellales</taxon>
        <taxon>Ceratobasidiaceae</taxon>
        <taxon>Rhizoctonia</taxon>
    </lineage>
</organism>
<evidence type="ECO:0000313" key="7">
    <source>
        <dbReference type="EMBL" id="CAE7098979.1"/>
    </source>
</evidence>
<dbReference type="Pfam" id="PF07690">
    <property type="entry name" value="MFS_1"/>
    <property type="match status" value="1"/>
</dbReference>
<dbReference type="Proteomes" id="UP000663827">
    <property type="component" value="Unassembled WGS sequence"/>
</dbReference>
<sequence>MAGSTPFDVPNANSISVASEADSILRPPALLQESVDEPLLAIPTSSPTLLPVNNEQAPLLRKPQRDASKSWYRRAAPKLLVPFILASALCRGMTLASRVEVLTQVACDERRLKLGVPYSPDPLGDSGTDHDLLFNLGYIPPQPQLPGMHLAGAEKDNSSNLVFSPLSPDTCRADPAVQRDAAKLQALVLILAGPLTALTSGFRGQFGDKHGRKIVISLGIFAMLASDCVFLLAASQSANPTYSFLPASRLLVLSPIVEGLLGDFSSLQVAFNAYISDTTPAGSSRARVFARFYGFMFVGFAVGPTFGSLLPFNPFCWSVALGTASLISVLFLPESLPKERRAMAASDALLTDEVSKPENQAWARRMMGYITGALQATFMPMAILLPRKRENQGENVSGSDWNLTHLAITYSLYLLGFSVISIKFLYAQHAYGWNGKQLSYYISFMGTLRALNLIVVLPCGSLQFRELQLTAEYLLDFIKIYKPKLSECPDSSSIDHASAAASPHGSTAASNTPKIPSRTRSLLAVPGSSNSTLSKSGIHTPVPTESSTSNIRPIKYSTLRFQEQQFDLFVARLSVGIEFCAFFLLCSTTSASGFVVTTALSIFGAGASPALQSLALGILGGDEKDVGRLFGALTTLGSIASMILSPMIFGSLYTLTVATFPKAIFVVVAAVFAVALAFLALVQPTRPLERRDAEDSAPEGGN</sequence>
<dbReference type="AlphaFoldDB" id="A0A8H3HWD3"/>